<dbReference type="GO" id="GO:0019058">
    <property type="term" value="P:viral life cycle"/>
    <property type="evidence" value="ECO:0007669"/>
    <property type="project" value="InterPro"/>
</dbReference>
<evidence type="ECO:0000256" key="2">
    <source>
        <dbReference type="ARBA" id="ARBA00017118"/>
    </source>
</evidence>
<dbReference type="Pfam" id="PF06385">
    <property type="entry name" value="Baculo_LEF-11"/>
    <property type="match status" value="1"/>
</dbReference>
<protein>
    <recommendedName>
        <fullName evidence="2">Late expression factor 11</fullName>
    </recommendedName>
</protein>
<organism evidence="6">
    <name type="scientific">Spodoptera frugiperda nuclear polyhedrosis virus</name>
    <name type="common">SfNPV</name>
    <dbReference type="NCBI Taxonomy" id="10455"/>
    <lineage>
        <taxon>Viruses</taxon>
        <taxon>Viruses incertae sedis</taxon>
        <taxon>Naldaviricetes</taxon>
        <taxon>Lefavirales</taxon>
        <taxon>Baculoviridae</taxon>
        <taxon>Alphabaculovirus</taxon>
        <taxon>Alphabaculovirus spofrugiperdae</taxon>
    </lineage>
</organism>
<evidence type="ECO:0000313" key="6">
    <source>
        <dbReference type="EMBL" id="QED40033.1"/>
    </source>
</evidence>
<accession>A0A7G3W7H6</accession>
<evidence type="ECO:0000256" key="1">
    <source>
        <dbReference type="ARBA" id="ARBA00008271"/>
    </source>
</evidence>
<feature type="region of interest" description="Disordered" evidence="5">
    <location>
        <begin position="1"/>
        <end position="20"/>
    </location>
</feature>
<sequence length="133" mass="15927">MDKQSSRQHQQQQSSRHFNIANVEQGFEKDNQCCLTRSETYALCREVINKRKHDNDLSNVWTHIFEPGFQEQLEYIRANLDKAFITVGGEQPHCKRLFYHAQKIEKIFNLTTSLENEYKTAYSKYEHHNERFN</sequence>
<evidence type="ECO:0000256" key="3">
    <source>
        <dbReference type="ARBA" id="ARBA00023015"/>
    </source>
</evidence>
<comment type="similarity">
    <text evidence="1">Belongs to the baculoviridae LEF-11 family.</text>
</comment>
<dbReference type="GO" id="GO:0006355">
    <property type="term" value="P:regulation of DNA-templated transcription"/>
    <property type="evidence" value="ECO:0007669"/>
    <property type="project" value="InterPro"/>
</dbReference>
<proteinExistence type="inferred from homology"/>
<dbReference type="EMBL" id="MK503923">
    <property type="protein sequence ID" value="QED40033.1"/>
    <property type="molecule type" value="Genomic_DNA"/>
</dbReference>
<evidence type="ECO:0000256" key="5">
    <source>
        <dbReference type="SAM" id="MobiDB-lite"/>
    </source>
</evidence>
<evidence type="ECO:0000256" key="4">
    <source>
        <dbReference type="ARBA" id="ARBA00023163"/>
    </source>
</evidence>
<name>A0A7G3W7H6_NPVSF</name>
<organismHost>
    <name type="scientific">Lepidoptera</name>
    <name type="common">moths &amp; butterflies</name>
    <dbReference type="NCBI Taxonomy" id="7088"/>
</organismHost>
<keyword evidence="3" id="KW-0805">Transcription regulation</keyword>
<keyword evidence="4" id="KW-0804">Transcription</keyword>
<dbReference type="InterPro" id="IPR009429">
    <property type="entry name" value="Baculo_LEF-11"/>
</dbReference>
<feature type="compositionally biased region" description="Low complexity" evidence="5">
    <location>
        <begin position="7"/>
        <end position="17"/>
    </location>
</feature>
<reference evidence="6" key="1">
    <citation type="submission" date="2019-02" db="EMBL/GenBank/DDBJ databases">
        <title>Genetic diversity of Spodoptera frugiperda multiple nucleopolyhedovirus and pathogenicity against corn- and rice-strain S. frugiperda larvae.</title>
        <authorList>
            <person name="Harrison R.L."/>
            <person name="Rowley D.L."/>
            <person name="Popham H.J."/>
        </authorList>
    </citation>
    <scope>NUCLEOTIDE SEQUENCE</scope>
    <source>
        <strain evidence="6">IIBBL BCIPV 281</strain>
    </source>
</reference>